<dbReference type="PANTHER" id="PTHR42866">
    <property type="entry name" value="3-DEOXY-MANNO-OCTULOSONATE CYTIDYLYLTRANSFERASE"/>
    <property type="match status" value="1"/>
</dbReference>
<sequence>MVHTAITIQARMTSTRLPGKVLKPVMGRTLLELMVERLRRIQCANEIILCTTENATDDVLAAEASRLGILCFRGSEEDVMSRVLGAAKYYDVEHIIETTGDCPLIDPGICDKVFEKYRISGADYCSNIYKRCFPIGMDVQVFSTRVLADAFARTNDLEEREHVSLFIYRHPELYSLEWIEASAELFDPNLRLTVDTEDDYKLVTAVYEDLYPNNPNFELKDILQLVASRPDLRALNDKIQHKWVQY</sequence>
<organism evidence="1 2">
    <name type="scientific">Thalassospira profundimaris</name>
    <dbReference type="NCBI Taxonomy" id="502049"/>
    <lineage>
        <taxon>Bacteria</taxon>
        <taxon>Pseudomonadati</taxon>
        <taxon>Pseudomonadota</taxon>
        <taxon>Alphaproteobacteria</taxon>
        <taxon>Rhodospirillales</taxon>
        <taxon>Thalassospiraceae</taxon>
        <taxon>Thalassospira</taxon>
    </lineage>
</organism>
<dbReference type="Proteomes" id="UP000253061">
    <property type="component" value="Unassembled WGS sequence"/>
</dbReference>
<name>A0A367VLY8_9PROT</name>
<dbReference type="InterPro" id="IPR003329">
    <property type="entry name" value="Cytidylyl_trans"/>
</dbReference>
<dbReference type="GO" id="GO:0005829">
    <property type="term" value="C:cytosol"/>
    <property type="evidence" value="ECO:0007669"/>
    <property type="project" value="TreeGrafter"/>
</dbReference>
<dbReference type="CDD" id="cd02518">
    <property type="entry name" value="GT2_SpsF"/>
    <property type="match status" value="1"/>
</dbReference>
<dbReference type="Gene3D" id="3.90.550.10">
    <property type="entry name" value="Spore Coat Polysaccharide Biosynthesis Protein SpsA, Chain A"/>
    <property type="match status" value="1"/>
</dbReference>
<dbReference type="InterPro" id="IPR029044">
    <property type="entry name" value="Nucleotide-diphossugar_trans"/>
</dbReference>
<comment type="caution">
    <text evidence="1">The sequence shown here is derived from an EMBL/GenBank/DDBJ whole genome shotgun (WGS) entry which is preliminary data.</text>
</comment>
<reference evidence="1 2" key="1">
    <citation type="submission" date="2014-07" db="EMBL/GenBank/DDBJ databases">
        <title>Draft genome sequence of Thalassospira profundimaris R8-17.</title>
        <authorList>
            <person name="Lai Q."/>
            <person name="Shao Z."/>
        </authorList>
    </citation>
    <scope>NUCLEOTIDE SEQUENCE [LARGE SCALE GENOMIC DNA]</scope>
    <source>
        <strain evidence="1 2">R8-17</strain>
    </source>
</reference>
<dbReference type="RefSeq" id="WP_062957270.1">
    <property type="nucleotide sequence ID" value="NZ_JPWB01000001.1"/>
</dbReference>
<dbReference type="EMBL" id="JPWB01000001">
    <property type="protein sequence ID" value="RCK25422.1"/>
    <property type="molecule type" value="Genomic_DNA"/>
</dbReference>
<dbReference type="AlphaFoldDB" id="A0A367VLY8"/>
<evidence type="ECO:0000313" key="1">
    <source>
        <dbReference type="EMBL" id="RCK25422.1"/>
    </source>
</evidence>
<dbReference type="Pfam" id="PF02348">
    <property type="entry name" value="CTP_transf_3"/>
    <property type="match status" value="1"/>
</dbReference>
<protein>
    <submittedName>
        <fullName evidence="1">Spore coat biosynthesis protein F</fullName>
    </submittedName>
</protein>
<dbReference type="PANTHER" id="PTHR42866:SF1">
    <property type="entry name" value="SPORE COAT POLYSACCHARIDE BIOSYNTHESIS PROTEIN SPSF"/>
    <property type="match status" value="1"/>
</dbReference>
<dbReference type="SUPFAM" id="SSF53448">
    <property type="entry name" value="Nucleotide-diphospho-sugar transferases"/>
    <property type="match status" value="1"/>
</dbReference>
<evidence type="ECO:0000313" key="2">
    <source>
        <dbReference type="Proteomes" id="UP000253061"/>
    </source>
</evidence>
<gene>
    <name evidence="1" type="ORF">TH6_02060</name>
</gene>
<proteinExistence type="predicted"/>
<accession>A0A367VLY8</accession>